<evidence type="ECO:0000313" key="4">
    <source>
        <dbReference type="Proteomes" id="UP001302126"/>
    </source>
</evidence>
<feature type="compositionally biased region" description="Low complexity" evidence="1">
    <location>
        <begin position="216"/>
        <end position="246"/>
    </location>
</feature>
<reference evidence="3" key="2">
    <citation type="submission" date="2023-05" db="EMBL/GenBank/DDBJ databases">
        <authorList>
            <consortium name="Lawrence Berkeley National Laboratory"/>
            <person name="Steindorff A."/>
            <person name="Hensen N."/>
            <person name="Bonometti L."/>
            <person name="Westerberg I."/>
            <person name="Brannstrom I.O."/>
            <person name="Guillou S."/>
            <person name="Cros-Aarteil S."/>
            <person name="Calhoun S."/>
            <person name="Haridas S."/>
            <person name="Kuo A."/>
            <person name="Mondo S."/>
            <person name="Pangilinan J."/>
            <person name="Riley R."/>
            <person name="Labutti K."/>
            <person name="Andreopoulos B."/>
            <person name="Lipzen A."/>
            <person name="Chen C."/>
            <person name="Yanf M."/>
            <person name="Daum C."/>
            <person name="Ng V."/>
            <person name="Clum A."/>
            <person name="Ohm R."/>
            <person name="Martin F."/>
            <person name="Silar P."/>
            <person name="Natvig D."/>
            <person name="Lalanne C."/>
            <person name="Gautier V."/>
            <person name="Ament-Velasquez S.L."/>
            <person name="Kruys A."/>
            <person name="Hutchinson M.I."/>
            <person name="Powell A.J."/>
            <person name="Barry K."/>
            <person name="Miller A.N."/>
            <person name="Grigoriev I.V."/>
            <person name="Debuchy R."/>
            <person name="Gladieux P."/>
            <person name="Thoren M.H."/>
            <person name="Johannesson H."/>
        </authorList>
    </citation>
    <scope>NUCLEOTIDE SEQUENCE</scope>
    <source>
        <strain evidence="3">PSN309</strain>
    </source>
</reference>
<keyword evidence="2" id="KW-1133">Transmembrane helix</keyword>
<dbReference type="EMBL" id="MU864353">
    <property type="protein sequence ID" value="KAK4192673.1"/>
    <property type="molecule type" value="Genomic_DNA"/>
</dbReference>
<proteinExistence type="predicted"/>
<comment type="caution">
    <text evidence="3">The sequence shown here is derived from an EMBL/GenBank/DDBJ whole genome shotgun (WGS) entry which is preliminary data.</text>
</comment>
<gene>
    <name evidence="3" type="ORF">QBC35DRAFT_469538</name>
</gene>
<reference evidence="3" key="1">
    <citation type="journal article" date="2023" name="Mol. Phylogenet. Evol.">
        <title>Genome-scale phylogeny and comparative genomics of the fungal order Sordariales.</title>
        <authorList>
            <person name="Hensen N."/>
            <person name="Bonometti L."/>
            <person name="Westerberg I."/>
            <person name="Brannstrom I.O."/>
            <person name="Guillou S."/>
            <person name="Cros-Aarteil S."/>
            <person name="Calhoun S."/>
            <person name="Haridas S."/>
            <person name="Kuo A."/>
            <person name="Mondo S."/>
            <person name="Pangilinan J."/>
            <person name="Riley R."/>
            <person name="LaButti K."/>
            <person name="Andreopoulos B."/>
            <person name="Lipzen A."/>
            <person name="Chen C."/>
            <person name="Yan M."/>
            <person name="Daum C."/>
            <person name="Ng V."/>
            <person name="Clum A."/>
            <person name="Steindorff A."/>
            <person name="Ohm R.A."/>
            <person name="Martin F."/>
            <person name="Silar P."/>
            <person name="Natvig D.O."/>
            <person name="Lalanne C."/>
            <person name="Gautier V."/>
            <person name="Ament-Velasquez S.L."/>
            <person name="Kruys A."/>
            <person name="Hutchinson M.I."/>
            <person name="Powell A.J."/>
            <person name="Barry K."/>
            <person name="Miller A.N."/>
            <person name="Grigoriev I.V."/>
            <person name="Debuchy R."/>
            <person name="Gladieux P."/>
            <person name="Hiltunen Thoren M."/>
            <person name="Johannesson H."/>
        </authorList>
    </citation>
    <scope>NUCLEOTIDE SEQUENCE</scope>
    <source>
        <strain evidence="3">PSN309</strain>
    </source>
</reference>
<feature type="compositionally biased region" description="Basic residues" evidence="1">
    <location>
        <begin position="312"/>
        <end position="321"/>
    </location>
</feature>
<feature type="compositionally biased region" description="Polar residues" evidence="1">
    <location>
        <begin position="263"/>
        <end position="281"/>
    </location>
</feature>
<keyword evidence="2" id="KW-0812">Transmembrane</keyword>
<feature type="transmembrane region" description="Helical" evidence="2">
    <location>
        <begin position="12"/>
        <end position="37"/>
    </location>
</feature>
<protein>
    <submittedName>
        <fullName evidence="3">Uncharacterized protein</fullName>
    </submittedName>
</protein>
<evidence type="ECO:0000256" key="2">
    <source>
        <dbReference type="SAM" id="Phobius"/>
    </source>
</evidence>
<dbReference type="Proteomes" id="UP001302126">
    <property type="component" value="Unassembled WGS sequence"/>
</dbReference>
<keyword evidence="4" id="KW-1185">Reference proteome</keyword>
<accession>A0AAN6X3G8</accession>
<dbReference type="PANTHER" id="PTHR40623">
    <property type="entry name" value="INTEGRAL MEMBRANE PROTEIN"/>
    <property type="match status" value="1"/>
</dbReference>
<dbReference type="PANTHER" id="PTHR40623:SF2">
    <property type="entry name" value="INTEGRAL MEMBRANE PROTEIN"/>
    <property type="match status" value="1"/>
</dbReference>
<feature type="region of interest" description="Disordered" evidence="1">
    <location>
        <begin position="153"/>
        <end position="321"/>
    </location>
</feature>
<name>A0AAN6X3G8_9PEZI</name>
<dbReference type="AlphaFoldDB" id="A0AAN6X3G8"/>
<keyword evidence="2" id="KW-0472">Membrane</keyword>
<organism evidence="3 4">
    <name type="scientific">Podospora australis</name>
    <dbReference type="NCBI Taxonomy" id="1536484"/>
    <lineage>
        <taxon>Eukaryota</taxon>
        <taxon>Fungi</taxon>
        <taxon>Dikarya</taxon>
        <taxon>Ascomycota</taxon>
        <taxon>Pezizomycotina</taxon>
        <taxon>Sordariomycetes</taxon>
        <taxon>Sordariomycetidae</taxon>
        <taxon>Sordariales</taxon>
        <taxon>Podosporaceae</taxon>
        <taxon>Podospora</taxon>
    </lineage>
</organism>
<evidence type="ECO:0000256" key="1">
    <source>
        <dbReference type="SAM" id="MobiDB-lite"/>
    </source>
</evidence>
<evidence type="ECO:0000313" key="3">
    <source>
        <dbReference type="EMBL" id="KAK4192673.1"/>
    </source>
</evidence>
<sequence>MANGSFFVSWELWQQMTLALAFGIVAVFCAGLMRLWWNNRLMRKQEVLDEEKRARLEEMRRTGIPAKRANHIPFGIRAIEGGVEVDGIWISRPASSSGTAAEKIPLVSSTALVDENSESTTPMTQERVSARQNAPDASIFQRLAHNAHSLEATERAASPVSHFVSQTRRPPLRTISPLNEDTLRRLEGQAQPSRLPYETYRPTSPQLIPHQAGHQSSGSSSGDSVGSQTRSARSVSGKSASSQSSRLYTTRQPREGRYAYGNIPQTRGDQEPQNPFRTPSGLSVAPNTVARGRQDLAPPQPTLNPGDLHLNRSSRKGQQHF</sequence>